<evidence type="ECO:0000313" key="2">
    <source>
        <dbReference type="Proteomes" id="UP001501257"/>
    </source>
</evidence>
<dbReference type="EMBL" id="BAABLK010000004">
    <property type="protein sequence ID" value="GAA5225606.1"/>
    <property type="molecule type" value="Genomic_DNA"/>
</dbReference>
<evidence type="ECO:0000313" key="1">
    <source>
        <dbReference type="EMBL" id="GAA5225606.1"/>
    </source>
</evidence>
<accession>A0ABP9TGC2</accession>
<reference evidence="2" key="1">
    <citation type="journal article" date="2019" name="Int. J. Syst. Evol. Microbiol.">
        <title>The Global Catalogue of Microorganisms (GCM) 10K type strain sequencing project: providing services to taxonomists for standard genome sequencing and annotation.</title>
        <authorList>
            <consortium name="The Broad Institute Genomics Platform"/>
            <consortium name="The Broad Institute Genome Sequencing Center for Infectious Disease"/>
            <person name="Wu L."/>
            <person name="Ma J."/>
        </authorList>
    </citation>
    <scope>NUCLEOTIDE SEQUENCE [LARGE SCALE GENOMIC DNA]</scope>
    <source>
        <strain evidence="2">JCM 18952</strain>
    </source>
</reference>
<name>A0ABP9TGC2_9MICC</name>
<gene>
    <name evidence="1" type="ORF">GCM10025778_01360</name>
</gene>
<organism evidence="1 2">
    <name type="scientific">Paeniglutamicibacter antarcticus</name>
    <dbReference type="NCBI Taxonomy" id="494023"/>
    <lineage>
        <taxon>Bacteria</taxon>
        <taxon>Bacillati</taxon>
        <taxon>Actinomycetota</taxon>
        <taxon>Actinomycetes</taxon>
        <taxon>Micrococcales</taxon>
        <taxon>Micrococcaceae</taxon>
        <taxon>Paeniglutamicibacter</taxon>
    </lineage>
</organism>
<sequence length="62" mass="6179">MGIGRTKRATFGEAASALAMVLAPPTGSQALAAPVPAGIQDTAVLHPGPSEVTATIVLVNKR</sequence>
<proteinExistence type="predicted"/>
<protein>
    <submittedName>
        <fullName evidence="1">Uncharacterized protein</fullName>
    </submittedName>
</protein>
<dbReference type="Proteomes" id="UP001501257">
    <property type="component" value="Unassembled WGS sequence"/>
</dbReference>
<keyword evidence="2" id="KW-1185">Reference proteome</keyword>
<comment type="caution">
    <text evidence="1">The sequence shown here is derived from an EMBL/GenBank/DDBJ whole genome shotgun (WGS) entry which is preliminary data.</text>
</comment>